<dbReference type="AlphaFoldDB" id="A0A9X0B2I9"/>
<dbReference type="RefSeq" id="XP_056483588.1">
    <property type="nucleotide sequence ID" value="XM_056632968.1"/>
</dbReference>
<dbReference type="Gene3D" id="3.30.420.10">
    <property type="entry name" value="Ribonuclease H-like superfamily/Ribonuclease H"/>
    <property type="match status" value="1"/>
</dbReference>
<dbReference type="EMBL" id="JAPZBU010000009">
    <property type="protein sequence ID" value="KAJ5385790.1"/>
    <property type="molecule type" value="Genomic_DNA"/>
</dbReference>
<organism evidence="2 3">
    <name type="scientific">Penicillium cosmopolitanum</name>
    <dbReference type="NCBI Taxonomy" id="1131564"/>
    <lineage>
        <taxon>Eukaryota</taxon>
        <taxon>Fungi</taxon>
        <taxon>Dikarya</taxon>
        <taxon>Ascomycota</taxon>
        <taxon>Pezizomycotina</taxon>
        <taxon>Eurotiomycetes</taxon>
        <taxon>Eurotiomycetidae</taxon>
        <taxon>Eurotiales</taxon>
        <taxon>Aspergillaceae</taxon>
        <taxon>Penicillium</taxon>
    </lineage>
</organism>
<evidence type="ECO:0000313" key="3">
    <source>
        <dbReference type="Proteomes" id="UP001147747"/>
    </source>
</evidence>
<dbReference type="GeneID" id="81371948"/>
<dbReference type="InterPro" id="IPR036397">
    <property type="entry name" value="RNaseH_sf"/>
</dbReference>
<dbReference type="Proteomes" id="UP001147747">
    <property type="component" value="Unassembled WGS sequence"/>
</dbReference>
<comment type="caution">
    <text evidence="2">The sequence shown here is derived from an EMBL/GenBank/DDBJ whole genome shotgun (WGS) entry which is preliminary data.</text>
</comment>
<reference evidence="2" key="1">
    <citation type="submission" date="2022-12" db="EMBL/GenBank/DDBJ databases">
        <authorList>
            <person name="Petersen C."/>
        </authorList>
    </citation>
    <scope>NUCLEOTIDE SEQUENCE</scope>
    <source>
        <strain evidence="2">IBT 29677</strain>
    </source>
</reference>
<evidence type="ECO:0000256" key="1">
    <source>
        <dbReference type="SAM" id="MobiDB-lite"/>
    </source>
</evidence>
<dbReference type="OrthoDB" id="5151590at2759"/>
<gene>
    <name evidence="2" type="ORF">N7509_008331</name>
</gene>
<keyword evidence="3" id="KW-1185">Reference proteome</keyword>
<protein>
    <submittedName>
        <fullName evidence="2">Uncharacterized protein</fullName>
    </submittedName>
</protein>
<reference evidence="2" key="2">
    <citation type="journal article" date="2023" name="IMA Fungus">
        <title>Comparative genomic study of the Penicillium genus elucidates a diverse pangenome and 15 lateral gene transfer events.</title>
        <authorList>
            <person name="Petersen C."/>
            <person name="Sorensen T."/>
            <person name="Nielsen M.R."/>
            <person name="Sondergaard T.E."/>
            <person name="Sorensen J.L."/>
            <person name="Fitzpatrick D.A."/>
            <person name="Frisvad J.C."/>
            <person name="Nielsen K.L."/>
        </authorList>
    </citation>
    <scope>NUCLEOTIDE SEQUENCE</scope>
    <source>
        <strain evidence="2">IBT 29677</strain>
    </source>
</reference>
<name>A0A9X0B2I9_9EURO</name>
<proteinExistence type="predicted"/>
<dbReference type="GO" id="GO:0003676">
    <property type="term" value="F:nucleic acid binding"/>
    <property type="evidence" value="ECO:0007669"/>
    <property type="project" value="InterPro"/>
</dbReference>
<feature type="compositionally biased region" description="Basic and acidic residues" evidence="1">
    <location>
        <begin position="8"/>
        <end position="17"/>
    </location>
</feature>
<feature type="region of interest" description="Disordered" evidence="1">
    <location>
        <begin position="1"/>
        <end position="23"/>
    </location>
</feature>
<evidence type="ECO:0000313" key="2">
    <source>
        <dbReference type="EMBL" id="KAJ5385790.1"/>
    </source>
</evidence>
<accession>A0A9X0B2I9</accession>
<sequence length="238" mass="27471">MPRSGRPRKLDDDDKAKPLNAIDKNPRASYEDLLSTIDYKVKRASIERLLAKEGRLKWLVLDRPDLTPFTRKNDSNGLKSTQALLLVLLTVYFSIPSVELTETFNRPKYQLPQLDIRGLPTKGKQINQMFWTTFSSSTRRTGLITLFGNPDSAYFTSNQDGIFQHDNALTHTAYVVREALSEPGLKIMDWLARSLDHSPFKNIWALLKDKLYKQHPELKSMRNNNETHELLIEWVQEA</sequence>